<evidence type="ECO:0000313" key="1">
    <source>
        <dbReference type="EnsemblMetazoa" id="OVOC11787.1"/>
    </source>
</evidence>
<protein>
    <submittedName>
        <fullName evidence="1">Uncharacterized protein</fullName>
    </submittedName>
</protein>
<dbReference type="EMBL" id="CMVM020000015">
    <property type="status" value="NOT_ANNOTATED_CDS"/>
    <property type="molecule type" value="Genomic_DNA"/>
</dbReference>
<proteinExistence type="predicted"/>
<keyword evidence="2" id="KW-1185">Reference proteome</keyword>
<organism evidence="1 2">
    <name type="scientific">Onchocerca volvulus</name>
    <dbReference type="NCBI Taxonomy" id="6282"/>
    <lineage>
        <taxon>Eukaryota</taxon>
        <taxon>Metazoa</taxon>
        <taxon>Ecdysozoa</taxon>
        <taxon>Nematoda</taxon>
        <taxon>Chromadorea</taxon>
        <taxon>Rhabditida</taxon>
        <taxon>Spirurina</taxon>
        <taxon>Spiruromorpha</taxon>
        <taxon>Filarioidea</taxon>
        <taxon>Onchocercidae</taxon>
        <taxon>Onchocerca</taxon>
    </lineage>
</organism>
<sequence length="57" mass="6707">MDIVLLLRIHWCSGKDSSVFCKCLLRRQKQNGCDQAVKFYFCLMAMKDLNTQLCAYR</sequence>
<reference evidence="1" key="2">
    <citation type="submission" date="2022-06" db="UniProtKB">
        <authorList>
            <consortium name="EnsemblMetazoa"/>
        </authorList>
    </citation>
    <scope>IDENTIFICATION</scope>
</reference>
<name>A0A8R1TLJ0_ONCVO</name>
<dbReference type="AlphaFoldDB" id="A0A8R1TLJ0"/>
<reference evidence="2" key="1">
    <citation type="submission" date="2013-10" db="EMBL/GenBank/DDBJ databases">
        <title>Genome sequencing of Onchocerca volvulus.</title>
        <authorList>
            <person name="Cotton J."/>
            <person name="Tsai J."/>
            <person name="Stanley E."/>
            <person name="Tracey A."/>
            <person name="Holroyd N."/>
            <person name="Lustigman S."/>
            <person name="Berriman M."/>
        </authorList>
    </citation>
    <scope>NUCLEOTIDE SEQUENCE</scope>
</reference>
<dbReference type="EnsemblMetazoa" id="OVOC11787.1">
    <property type="protein sequence ID" value="OVOC11787.1"/>
    <property type="gene ID" value="WBGene00248596"/>
</dbReference>
<evidence type="ECO:0000313" key="2">
    <source>
        <dbReference type="Proteomes" id="UP000024404"/>
    </source>
</evidence>
<accession>A0A8R1TLJ0</accession>
<dbReference type="Proteomes" id="UP000024404">
    <property type="component" value="Unassembled WGS sequence"/>
</dbReference>